<dbReference type="GO" id="GO:0009000">
    <property type="term" value="F:selenocysteine lyase activity"/>
    <property type="evidence" value="ECO:0007669"/>
    <property type="project" value="UniProtKB-EC"/>
</dbReference>
<dbReference type="RefSeq" id="XP_001385424.2">
    <property type="nucleotide sequence ID" value="XM_001385387.1"/>
</dbReference>
<evidence type="ECO:0000313" key="3">
    <source>
        <dbReference type="EMBL" id="ABN67395.2"/>
    </source>
</evidence>
<dbReference type="PANTHER" id="PTHR43092">
    <property type="entry name" value="L-CYSTEINE DESULFHYDRASE"/>
    <property type="match status" value="1"/>
</dbReference>
<keyword evidence="1" id="KW-0663">Pyridoxal phosphate</keyword>
<dbReference type="SUPFAM" id="SSF53383">
    <property type="entry name" value="PLP-dependent transferases"/>
    <property type="match status" value="1"/>
</dbReference>
<dbReference type="KEGG" id="pic:PICST_61494"/>
<sequence length="430" mass="49125">MTQTVPFGKKFKETYFTNINPQYTAVNHGSYGLFPDKIFHRYVEEMKKDLYNPDNYVKVQQPETYKKALQTLGEFFHCDYRNLALVDNATTGVNTILRSFPLDKGDKIVYPSTIYGACGLTIKFMVNRYGIEAVPIELVYPLEETEILSKFEKVFKEQKPKIALFDVVISMPGVKFPYEEMTELCRKYGVLSLIDGAHCAGLNPIDLGKLRPDFFVTNLHKWLFVPRVCASLYIDKKHHRSVHTLPVSHSYLDDNSKVSAEDEENWLVDRFTFIGTKNFASIAVIGDCIRFRQEECGGEQAVYDYCHSLAIKAGDAVSKIWGGPVLQNKAKTLVSTMVTVELPLEQFGLSITDFTGNYVETIEYVFGREFQEYNTYVPVIVHNKKMYGRFSAQVYTELSDFEVAARKVVEVFNTLADDPKFRKLSGKSKL</sequence>
<dbReference type="Proteomes" id="UP000002258">
    <property type="component" value="Chromosome 6"/>
</dbReference>
<dbReference type="HOGENOM" id="CLU_003433_3_0_1"/>
<dbReference type="GeneID" id="4840306"/>
<reference evidence="3 4" key="1">
    <citation type="journal article" date="2007" name="Nat. Biotechnol.">
        <title>Genome sequence of the lignocellulose-bioconverting and xylose-fermenting yeast Pichia stipitis.</title>
        <authorList>
            <person name="Jeffries T.W."/>
            <person name="Grigoriev I.V."/>
            <person name="Grimwood J."/>
            <person name="Laplaza J.M."/>
            <person name="Aerts A."/>
            <person name="Salamov A."/>
            <person name="Schmutz J."/>
            <person name="Lindquist E."/>
            <person name="Dehal P."/>
            <person name="Shapiro H."/>
            <person name="Jin Y.S."/>
            <person name="Passoth V."/>
            <person name="Richardson P.M."/>
        </authorList>
    </citation>
    <scope>NUCLEOTIDE SEQUENCE [LARGE SCALE GENOMIC DNA]</scope>
    <source>
        <strain evidence="4">ATCC 58785 / CBS 6054 / NBRC 10063 / NRRL Y-11545</strain>
    </source>
</reference>
<name>A3LX34_PICST</name>
<dbReference type="EC" id="4.4.1.16" evidence="3"/>
<dbReference type="InterPro" id="IPR015421">
    <property type="entry name" value="PyrdxlP-dep_Trfase_major"/>
</dbReference>
<proteinExistence type="predicted"/>
<protein>
    <submittedName>
        <fullName evidence="3">Cysteine desulfurase Selenocysteine lyase</fullName>
        <ecNumber evidence="3">4.4.1.16</ecNumber>
    </submittedName>
</protein>
<dbReference type="InterPro" id="IPR000192">
    <property type="entry name" value="Aminotrans_V_dom"/>
</dbReference>
<dbReference type="OrthoDB" id="5978656at2759"/>
<organism evidence="3 4">
    <name type="scientific">Scheffersomyces stipitis (strain ATCC 58785 / CBS 6054 / NBRC 10063 / NRRL Y-11545)</name>
    <name type="common">Yeast</name>
    <name type="synonym">Pichia stipitis</name>
    <dbReference type="NCBI Taxonomy" id="322104"/>
    <lineage>
        <taxon>Eukaryota</taxon>
        <taxon>Fungi</taxon>
        <taxon>Dikarya</taxon>
        <taxon>Ascomycota</taxon>
        <taxon>Saccharomycotina</taxon>
        <taxon>Pichiomycetes</taxon>
        <taxon>Debaryomycetaceae</taxon>
        <taxon>Scheffersomyces</taxon>
    </lineage>
</organism>
<keyword evidence="4" id="KW-1185">Reference proteome</keyword>
<evidence type="ECO:0000313" key="4">
    <source>
        <dbReference type="Proteomes" id="UP000002258"/>
    </source>
</evidence>
<dbReference type="OMA" id="TGNCHKW"/>
<dbReference type="Gene3D" id="3.40.640.10">
    <property type="entry name" value="Type I PLP-dependent aspartate aminotransferase-like (Major domain)"/>
    <property type="match status" value="1"/>
</dbReference>
<keyword evidence="3" id="KW-0456">Lyase</keyword>
<dbReference type="STRING" id="322104.A3LX34"/>
<dbReference type="eggNOG" id="KOG1549">
    <property type="taxonomic scope" value="Eukaryota"/>
</dbReference>
<dbReference type="Pfam" id="PF00266">
    <property type="entry name" value="Aminotran_5"/>
    <property type="match status" value="1"/>
</dbReference>
<accession>A3LX34</accession>
<dbReference type="EMBL" id="CP000500">
    <property type="protein sequence ID" value="ABN67395.2"/>
    <property type="molecule type" value="Genomic_DNA"/>
</dbReference>
<evidence type="ECO:0000259" key="2">
    <source>
        <dbReference type="Pfam" id="PF00266"/>
    </source>
</evidence>
<evidence type="ECO:0000256" key="1">
    <source>
        <dbReference type="ARBA" id="ARBA00022898"/>
    </source>
</evidence>
<dbReference type="PANTHER" id="PTHR43092:SF2">
    <property type="entry name" value="HERCYNYLCYSTEINE SULFOXIDE LYASE"/>
    <property type="match status" value="1"/>
</dbReference>
<dbReference type="InParanoid" id="A3LX34"/>
<dbReference type="InterPro" id="IPR015424">
    <property type="entry name" value="PyrdxlP-dep_Trfase"/>
</dbReference>
<feature type="domain" description="Aminotransferase class V" evidence="2">
    <location>
        <begin position="61"/>
        <end position="333"/>
    </location>
</feature>
<gene>
    <name evidence="3" type="primary">CSD1</name>
    <name evidence="3" type="ORF">PICST_61494</name>
</gene>
<dbReference type="AlphaFoldDB" id="A3LX34"/>